<gene>
    <name evidence="1" type="ORF">N3K66_001267</name>
</gene>
<accession>A0ACC0VF57</accession>
<comment type="caution">
    <text evidence="1">The sequence shown here is derived from an EMBL/GenBank/DDBJ whole genome shotgun (WGS) entry which is preliminary data.</text>
</comment>
<proteinExistence type="predicted"/>
<evidence type="ECO:0000313" key="2">
    <source>
        <dbReference type="Proteomes" id="UP001163324"/>
    </source>
</evidence>
<dbReference type="EMBL" id="CM047940">
    <property type="protein sequence ID" value="KAI9904738.1"/>
    <property type="molecule type" value="Genomic_DNA"/>
</dbReference>
<organism evidence="1 2">
    <name type="scientific">Trichothecium roseum</name>
    <dbReference type="NCBI Taxonomy" id="47278"/>
    <lineage>
        <taxon>Eukaryota</taxon>
        <taxon>Fungi</taxon>
        <taxon>Dikarya</taxon>
        <taxon>Ascomycota</taxon>
        <taxon>Pezizomycotina</taxon>
        <taxon>Sordariomycetes</taxon>
        <taxon>Hypocreomycetidae</taxon>
        <taxon>Hypocreales</taxon>
        <taxon>Hypocreales incertae sedis</taxon>
        <taxon>Trichothecium</taxon>
    </lineage>
</organism>
<dbReference type="Proteomes" id="UP001163324">
    <property type="component" value="Chromosome 1"/>
</dbReference>
<evidence type="ECO:0000313" key="1">
    <source>
        <dbReference type="EMBL" id="KAI9904738.1"/>
    </source>
</evidence>
<reference evidence="1" key="1">
    <citation type="submission" date="2022-10" db="EMBL/GenBank/DDBJ databases">
        <title>Complete Genome of Trichothecium roseum strain YXFP-22015, a Plant Pathogen Isolated from Citrus.</title>
        <authorList>
            <person name="Wang Y."/>
            <person name="Zhu L."/>
        </authorList>
    </citation>
    <scope>NUCLEOTIDE SEQUENCE</scope>
    <source>
        <strain evidence="1">YXFP-22015</strain>
    </source>
</reference>
<name>A0ACC0VF57_9HYPO</name>
<sequence length="435" mass="47294">MKFSFVSVGLLALLSPLTAAWSKEDREIFRIRDEISAHATDAAATFYDILGLPPSASQDDITKAYRAQSRSLHPDKVKQKLKSDHKKREKAAEAAAAAGNGGTKPKAPTSSEIRAAVKAAEEAQTRLSLIANILKGPERDRYDHFLRNGFPLWKGTDYYYNRYRPGLGTAIVGVLAFCGGAVHYLILYMNWKRHTEFIDRYIRFARDTAWGGSLNVPEVDAAPPAPAAEEPEDENNSNNAPPQPMNRKERRFQEKQARKEDGRPASKKAARKAPAQSSSSSRSASATPTGVRKRVVAENGKILVVDSAGDVYLEEEDEEGNVGEYLLDPNELAKPTVMDTAVVRVPLWAFHSTIGRFLPQPAVPVIEVTAAAAAADGDAQDESESASPSQQNTPATDSAGEDFEMISKSTDSLGRAKTSGAQQGGKANKRKGRKK</sequence>
<protein>
    <submittedName>
        <fullName evidence="1">Uncharacterized protein</fullName>
    </submittedName>
</protein>
<keyword evidence="2" id="KW-1185">Reference proteome</keyword>